<name>A0A8H3QUW8_9GLOM</name>
<gene>
    <name evidence="1" type="ORF">RCL2_001986600</name>
</gene>
<organism evidence="1 2">
    <name type="scientific">Rhizophagus clarus</name>
    <dbReference type="NCBI Taxonomy" id="94130"/>
    <lineage>
        <taxon>Eukaryota</taxon>
        <taxon>Fungi</taxon>
        <taxon>Fungi incertae sedis</taxon>
        <taxon>Mucoromycota</taxon>
        <taxon>Glomeromycotina</taxon>
        <taxon>Glomeromycetes</taxon>
        <taxon>Glomerales</taxon>
        <taxon>Glomeraceae</taxon>
        <taxon>Rhizophagus</taxon>
    </lineage>
</organism>
<evidence type="ECO:0000313" key="1">
    <source>
        <dbReference type="EMBL" id="GES93108.1"/>
    </source>
</evidence>
<comment type="caution">
    <text evidence="1">The sequence shown here is derived from an EMBL/GenBank/DDBJ whole genome shotgun (WGS) entry which is preliminary data.</text>
</comment>
<evidence type="ECO:0000313" key="2">
    <source>
        <dbReference type="Proteomes" id="UP000615446"/>
    </source>
</evidence>
<accession>A0A8H3QUW8</accession>
<reference evidence="1" key="1">
    <citation type="submission" date="2019-10" db="EMBL/GenBank/DDBJ databases">
        <title>Conservation and host-specific expression of non-tandemly repeated heterogenous ribosome RNA gene in arbuscular mycorrhizal fungi.</title>
        <authorList>
            <person name="Maeda T."/>
            <person name="Kobayashi Y."/>
            <person name="Nakagawa T."/>
            <person name="Ezawa T."/>
            <person name="Yamaguchi K."/>
            <person name="Bino T."/>
            <person name="Nishimoto Y."/>
            <person name="Shigenobu S."/>
            <person name="Kawaguchi M."/>
        </authorList>
    </citation>
    <scope>NUCLEOTIDE SEQUENCE</scope>
    <source>
        <strain evidence="1">HR1</strain>
    </source>
</reference>
<dbReference type="AlphaFoldDB" id="A0A8H3QUW8"/>
<dbReference type="Gene3D" id="3.30.70.240">
    <property type="match status" value="1"/>
</dbReference>
<dbReference type="OrthoDB" id="2389544at2759"/>
<dbReference type="EMBL" id="BLAL01000221">
    <property type="protein sequence ID" value="GES93108.1"/>
    <property type="molecule type" value="Genomic_DNA"/>
</dbReference>
<proteinExistence type="predicted"/>
<sequence>MATVNEGLLRIGNWIIMFDLGATALRRSYGSHSRAYQDISQIMAYYGFVRIQYSVYRHPTGCPLMIACAAIINIRGLHWTAGNFQGNPHVREIRIAIQRSQAMVMTPFVRGGPLPFIPLW</sequence>
<dbReference type="Proteomes" id="UP000615446">
    <property type="component" value="Unassembled WGS sequence"/>
</dbReference>
<protein>
    <submittedName>
        <fullName evidence="1">Uncharacterized protein</fullName>
    </submittedName>
</protein>